<protein>
    <submittedName>
        <fullName evidence="1">Uncharacterized protein</fullName>
    </submittedName>
</protein>
<sequence length="194" mass="22201">MRGVEKAKQKHRKGLWSPDEDQKLKDYILKHGHDAGVLSPSMLHNNIFSSTNVIMKYPESLALYLKKRVARKTENIDSVSSPCSGYSSLEGSLSLADSDRSDFQKGPRKSNLPKVLFAEWFSLDQFSDQNSDLPKNNFGYNNSEFQDAFMHDLYMSEALTMRQYTMICFKHNPSLKTRCMQMDLMNCYAVNSAC</sequence>
<reference evidence="1 2" key="1">
    <citation type="journal article" date="2021" name="BMC Genomics">
        <title>Datura genome reveals duplications of psychoactive alkaloid biosynthetic genes and high mutation rate following tissue culture.</title>
        <authorList>
            <person name="Rajewski A."/>
            <person name="Carter-House D."/>
            <person name="Stajich J."/>
            <person name="Litt A."/>
        </authorList>
    </citation>
    <scope>NUCLEOTIDE SEQUENCE [LARGE SCALE GENOMIC DNA]</scope>
    <source>
        <strain evidence="1">AR-01</strain>
    </source>
</reference>
<evidence type="ECO:0000313" key="1">
    <source>
        <dbReference type="EMBL" id="MCE2056198.1"/>
    </source>
</evidence>
<dbReference type="EMBL" id="JACEIK010006720">
    <property type="protein sequence ID" value="MCE2056198.1"/>
    <property type="molecule type" value="Genomic_DNA"/>
</dbReference>
<dbReference type="Proteomes" id="UP000823775">
    <property type="component" value="Unassembled WGS sequence"/>
</dbReference>
<evidence type="ECO:0000313" key="2">
    <source>
        <dbReference type="Proteomes" id="UP000823775"/>
    </source>
</evidence>
<name>A0ABS8W3R0_DATST</name>
<keyword evidence="2" id="KW-1185">Reference proteome</keyword>
<gene>
    <name evidence="1" type="ORF">HAX54_044237</name>
</gene>
<accession>A0ABS8W3R0</accession>
<organism evidence="1 2">
    <name type="scientific">Datura stramonium</name>
    <name type="common">Jimsonweed</name>
    <name type="synonym">Common thornapple</name>
    <dbReference type="NCBI Taxonomy" id="4076"/>
    <lineage>
        <taxon>Eukaryota</taxon>
        <taxon>Viridiplantae</taxon>
        <taxon>Streptophyta</taxon>
        <taxon>Embryophyta</taxon>
        <taxon>Tracheophyta</taxon>
        <taxon>Spermatophyta</taxon>
        <taxon>Magnoliopsida</taxon>
        <taxon>eudicotyledons</taxon>
        <taxon>Gunneridae</taxon>
        <taxon>Pentapetalae</taxon>
        <taxon>asterids</taxon>
        <taxon>lamiids</taxon>
        <taxon>Solanales</taxon>
        <taxon>Solanaceae</taxon>
        <taxon>Solanoideae</taxon>
        <taxon>Datureae</taxon>
        <taxon>Datura</taxon>
    </lineage>
</organism>
<proteinExistence type="predicted"/>
<comment type="caution">
    <text evidence="1">The sequence shown here is derived from an EMBL/GenBank/DDBJ whole genome shotgun (WGS) entry which is preliminary data.</text>
</comment>